<protein>
    <submittedName>
        <fullName evidence="2">Putative NADH-Ubiquinone/plastoquinone</fullName>
    </submittedName>
</protein>
<dbReference type="GeneID" id="93412765"/>
<sequence>MTTGFATLTRQCWLFAIGSSFFAVATAPGFPLLAGAGTTNALCFVGSWFFSTAAYLQLVLARRGLDWWSAATQFAGTLLFNLSTGAAVWAHTIVGERRYVWAPDATGSMAFLVSGVLAVVAVGTWSPRSVDWRAAWINLAGCVAFGVSALAAFVRKTGVTVDERLANFGTFVGALCFLAAALMLRPRSDTASTLR</sequence>
<gene>
    <name evidence="2" type="ORF">XA26_23570</name>
</gene>
<dbReference type="RefSeq" id="WP_003881147.1">
    <property type="nucleotide sequence ID" value="NZ_CP011269.1"/>
</dbReference>
<name>A0A0N9Y543_MYCFO</name>
<dbReference type="KEGG" id="mft:XA26_23570"/>
<evidence type="ECO:0000256" key="1">
    <source>
        <dbReference type="SAM" id="Phobius"/>
    </source>
</evidence>
<keyword evidence="1" id="KW-0812">Transmembrane</keyword>
<keyword evidence="1" id="KW-1133">Transmembrane helix</keyword>
<reference evidence="2 3" key="1">
    <citation type="journal article" date="2015" name="MBio">
        <title>Enzymatic Degradation of Phenazines Can Generate Energy and Protect Sensitive Organisms from Toxicity.</title>
        <authorList>
            <person name="Costa K.C."/>
            <person name="Bergkessel M."/>
            <person name="Saunders S."/>
            <person name="Korlach J."/>
            <person name="Newman D.K."/>
        </authorList>
    </citation>
    <scope>NUCLEOTIDE SEQUENCE [LARGE SCALE GENOMIC DNA]</scope>
    <source>
        <strain evidence="2 3">CT6</strain>
    </source>
</reference>
<keyword evidence="1" id="KW-0472">Membrane</keyword>
<feature type="transmembrane region" description="Helical" evidence="1">
    <location>
        <begin position="67"/>
        <end position="89"/>
    </location>
</feature>
<evidence type="ECO:0000313" key="3">
    <source>
        <dbReference type="Proteomes" id="UP000057134"/>
    </source>
</evidence>
<keyword evidence="3" id="KW-1185">Reference proteome</keyword>
<dbReference type="EMBL" id="CP011269">
    <property type="protein sequence ID" value="ALI26202.1"/>
    <property type="molecule type" value="Genomic_DNA"/>
</dbReference>
<feature type="transmembrane region" description="Helical" evidence="1">
    <location>
        <begin position="109"/>
        <end position="127"/>
    </location>
</feature>
<feature type="transmembrane region" description="Helical" evidence="1">
    <location>
        <begin position="39"/>
        <end position="60"/>
    </location>
</feature>
<dbReference type="PATRIC" id="fig|1766.6.peg.2343"/>
<organism evidence="2 3">
    <name type="scientific">Mycolicibacterium fortuitum</name>
    <name type="common">Mycobacterium fortuitum</name>
    <dbReference type="NCBI Taxonomy" id="1766"/>
    <lineage>
        <taxon>Bacteria</taxon>
        <taxon>Bacillati</taxon>
        <taxon>Actinomycetota</taxon>
        <taxon>Actinomycetes</taxon>
        <taxon>Mycobacteriales</taxon>
        <taxon>Mycobacteriaceae</taxon>
        <taxon>Mycolicibacterium</taxon>
    </lineage>
</organism>
<feature type="transmembrane region" description="Helical" evidence="1">
    <location>
        <begin position="12"/>
        <end position="33"/>
    </location>
</feature>
<evidence type="ECO:0000313" key="2">
    <source>
        <dbReference type="EMBL" id="ALI26202.1"/>
    </source>
</evidence>
<keyword evidence="2" id="KW-0830">Ubiquinone</keyword>
<proteinExistence type="predicted"/>
<accession>A0A0N9Y543</accession>
<dbReference type="Proteomes" id="UP000057134">
    <property type="component" value="Chromosome"/>
</dbReference>
<feature type="transmembrane region" description="Helical" evidence="1">
    <location>
        <begin position="165"/>
        <end position="184"/>
    </location>
</feature>
<feature type="transmembrane region" description="Helical" evidence="1">
    <location>
        <begin position="134"/>
        <end position="153"/>
    </location>
</feature>
<dbReference type="STRING" id="1766.XA26_23570"/>
<dbReference type="AlphaFoldDB" id="A0A0N9Y543"/>